<feature type="domain" description="PGG" evidence="12">
    <location>
        <begin position="428"/>
        <end position="532"/>
    </location>
</feature>
<keyword evidence="6" id="KW-0346">Stress response</keyword>
<feature type="transmembrane region" description="Helical" evidence="11">
    <location>
        <begin position="513"/>
        <end position="532"/>
    </location>
</feature>
<comment type="caution">
    <text evidence="13">The sequence shown here is derived from an EMBL/GenBank/DDBJ whole genome shotgun (WGS) entry which is preliminary data.</text>
</comment>
<keyword evidence="2" id="KW-1003">Cell membrane</keyword>
<evidence type="ECO:0000256" key="10">
    <source>
        <dbReference type="SAM" id="MobiDB-lite"/>
    </source>
</evidence>
<feature type="repeat" description="ANK" evidence="9">
    <location>
        <begin position="176"/>
        <end position="199"/>
    </location>
</feature>
<evidence type="ECO:0000256" key="11">
    <source>
        <dbReference type="SAM" id="Phobius"/>
    </source>
</evidence>
<dbReference type="FunFam" id="1.25.40.20:FF:000217">
    <property type="entry name" value="Ankyrin repeat-containing protein ITN1"/>
    <property type="match status" value="1"/>
</dbReference>
<evidence type="ECO:0000313" key="13">
    <source>
        <dbReference type="EMBL" id="KAF3442043.1"/>
    </source>
</evidence>
<evidence type="ECO:0000256" key="4">
    <source>
        <dbReference type="ARBA" id="ARBA00022737"/>
    </source>
</evidence>
<keyword evidence="7 9" id="KW-0040">ANK repeat</keyword>
<feature type="repeat" description="ANK" evidence="9">
    <location>
        <begin position="278"/>
        <end position="310"/>
    </location>
</feature>
<feature type="repeat" description="ANK" evidence="9">
    <location>
        <begin position="244"/>
        <end position="276"/>
    </location>
</feature>
<dbReference type="PROSITE" id="PS50297">
    <property type="entry name" value="ANK_REP_REGION"/>
    <property type="match status" value="4"/>
</dbReference>
<keyword evidence="8 11" id="KW-0472">Membrane</keyword>
<evidence type="ECO:0000256" key="9">
    <source>
        <dbReference type="PROSITE-ProRule" id="PRU00023"/>
    </source>
</evidence>
<dbReference type="InterPro" id="IPR002110">
    <property type="entry name" value="Ankyrin_rpt"/>
</dbReference>
<keyword evidence="14" id="KW-1185">Reference proteome</keyword>
<organism evidence="13 14">
    <name type="scientific">Rhamnella rubrinervis</name>
    <dbReference type="NCBI Taxonomy" id="2594499"/>
    <lineage>
        <taxon>Eukaryota</taxon>
        <taxon>Viridiplantae</taxon>
        <taxon>Streptophyta</taxon>
        <taxon>Embryophyta</taxon>
        <taxon>Tracheophyta</taxon>
        <taxon>Spermatophyta</taxon>
        <taxon>Magnoliopsida</taxon>
        <taxon>eudicotyledons</taxon>
        <taxon>Gunneridae</taxon>
        <taxon>Pentapetalae</taxon>
        <taxon>rosids</taxon>
        <taxon>fabids</taxon>
        <taxon>Rosales</taxon>
        <taxon>Rhamnaceae</taxon>
        <taxon>rhamnoid group</taxon>
        <taxon>Rhamneae</taxon>
        <taxon>Rhamnella</taxon>
    </lineage>
</organism>
<dbReference type="InterPro" id="IPR036770">
    <property type="entry name" value="Ankyrin_rpt-contain_sf"/>
</dbReference>
<dbReference type="PANTHER" id="PTHR24186">
    <property type="entry name" value="PROTEIN PHOSPHATASE 1 REGULATORY SUBUNIT"/>
    <property type="match status" value="1"/>
</dbReference>
<name>A0A8K0E7J8_9ROSA</name>
<dbReference type="OrthoDB" id="194358at2759"/>
<dbReference type="AlphaFoldDB" id="A0A8K0E7J8"/>
<proteinExistence type="predicted"/>
<dbReference type="SUPFAM" id="SSF48403">
    <property type="entry name" value="Ankyrin repeat"/>
    <property type="match status" value="1"/>
</dbReference>
<evidence type="ECO:0000256" key="2">
    <source>
        <dbReference type="ARBA" id="ARBA00022475"/>
    </source>
</evidence>
<dbReference type="Proteomes" id="UP000796880">
    <property type="component" value="Unassembled WGS sequence"/>
</dbReference>
<dbReference type="Pfam" id="PF13962">
    <property type="entry name" value="PGG"/>
    <property type="match status" value="1"/>
</dbReference>
<keyword evidence="5 11" id="KW-1133">Transmembrane helix</keyword>
<feature type="region of interest" description="Disordered" evidence="10">
    <location>
        <begin position="1"/>
        <end position="40"/>
    </location>
</feature>
<feature type="compositionally biased region" description="Basic and acidic residues" evidence="10">
    <location>
        <begin position="9"/>
        <end position="19"/>
    </location>
</feature>
<gene>
    <name evidence="13" type="ORF">FNV43_RR15959</name>
</gene>
<feature type="transmembrane region" description="Helical" evidence="11">
    <location>
        <begin position="473"/>
        <end position="493"/>
    </location>
</feature>
<feature type="transmembrane region" description="Helical" evidence="11">
    <location>
        <begin position="431"/>
        <end position="453"/>
    </location>
</feature>
<dbReference type="EMBL" id="VOIH02000007">
    <property type="protein sequence ID" value="KAF3442043.1"/>
    <property type="molecule type" value="Genomic_DNA"/>
</dbReference>
<evidence type="ECO:0000256" key="5">
    <source>
        <dbReference type="ARBA" id="ARBA00022989"/>
    </source>
</evidence>
<protein>
    <recommendedName>
        <fullName evidence="12">PGG domain-containing protein</fullName>
    </recommendedName>
</protein>
<evidence type="ECO:0000259" key="12">
    <source>
        <dbReference type="Pfam" id="PF13962"/>
    </source>
</evidence>
<feature type="repeat" description="ANK" evidence="9">
    <location>
        <begin position="210"/>
        <end position="242"/>
    </location>
</feature>
<evidence type="ECO:0000256" key="1">
    <source>
        <dbReference type="ARBA" id="ARBA00004651"/>
    </source>
</evidence>
<sequence>MATGFKAESGGERDLEKGLRMASASCSPMPESPLPRSPSMPALVLSNSGKALLVSNSSKSLVLSNSGKRMDQVGKKKYVKQVTGRHNDTELHLAAQKGDLAAVKQIMGEIDAQMVGTLNGAEFDAEVADIRTSIVNEVNELGETALFTAAEKGHLNVVKELLHYSTKEGISMKNRSGLDPLHVAASQGHQAIVQVLLDHDPGLSKTVGHSNATPLITAATRGHLEVVKVLLSKDSSIIEISRSNGKNALHLAARQGHVDIVRALLVKDPQLARRTDKKGQTALHMAVKGVSSEVVKLLLDADAAIVMLPDKFGNTALHIATRKKRVEIVNELLLLPDTNVNALTRDHKTAIDIIEGLPFSEETAEIKDCLARCGAVRANELNQPRDELRKTVTQIKKDVHIQLEQTRKTNKNVDGIAKELRKLHRTGINNATNSVTVVAVLFATVAFAAIFTVPGGDDENGKAVVVSRPSFKIFFIFNALALFTSLAVVVVQITIVRGETKAERRVVEVINKLMWLASVFTTVAFISSSYIVVGRHNIWAAILVTVIGGVTMAGVLGTMTYYVVKSKRTRKVRKREKISRTGTNSWRHSESDSEVNPIYAI</sequence>
<evidence type="ECO:0000313" key="14">
    <source>
        <dbReference type="Proteomes" id="UP000796880"/>
    </source>
</evidence>
<evidence type="ECO:0000256" key="3">
    <source>
        <dbReference type="ARBA" id="ARBA00022692"/>
    </source>
</evidence>
<comment type="subcellular location">
    <subcellularLocation>
        <location evidence="1">Cell membrane</location>
        <topology evidence="1">Multi-pass membrane protein</topology>
    </subcellularLocation>
</comment>
<evidence type="ECO:0000256" key="7">
    <source>
        <dbReference type="ARBA" id="ARBA00023043"/>
    </source>
</evidence>
<feature type="transmembrane region" description="Helical" evidence="11">
    <location>
        <begin position="538"/>
        <end position="564"/>
    </location>
</feature>
<evidence type="ECO:0000256" key="6">
    <source>
        <dbReference type="ARBA" id="ARBA00023016"/>
    </source>
</evidence>
<reference evidence="13" key="1">
    <citation type="submission" date="2020-03" db="EMBL/GenBank/DDBJ databases">
        <title>A high-quality chromosome-level genome assembly of a woody plant with both climbing and erect habits, Rhamnella rubrinervis.</title>
        <authorList>
            <person name="Lu Z."/>
            <person name="Yang Y."/>
            <person name="Zhu X."/>
            <person name="Sun Y."/>
        </authorList>
    </citation>
    <scope>NUCLEOTIDE SEQUENCE</scope>
    <source>
        <strain evidence="13">BYM</strain>
        <tissue evidence="13">Leaf</tissue>
    </source>
</reference>
<dbReference type="Pfam" id="PF12796">
    <property type="entry name" value="Ank_2"/>
    <property type="match status" value="3"/>
</dbReference>
<dbReference type="InterPro" id="IPR026961">
    <property type="entry name" value="PGG_dom"/>
</dbReference>
<feature type="region of interest" description="Disordered" evidence="10">
    <location>
        <begin position="574"/>
        <end position="601"/>
    </location>
</feature>
<feature type="repeat" description="ANK" evidence="9">
    <location>
        <begin position="312"/>
        <end position="345"/>
    </location>
</feature>
<keyword evidence="4" id="KW-0677">Repeat</keyword>
<evidence type="ECO:0000256" key="8">
    <source>
        <dbReference type="ARBA" id="ARBA00023136"/>
    </source>
</evidence>
<dbReference type="FunFam" id="1.25.40.20:FF:000245">
    <property type="entry name" value="Ankyrin repeat-containing protein ITN1"/>
    <property type="match status" value="1"/>
</dbReference>
<dbReference type="PROSITE" id="PS50088">
    <property type="entry name" value="ANK_REPEAT"/>
    <property type="match status" value="5"/>
</dbReference>
<dbReference type="GO" id="GO:0005886">
    <property type="term" value="C:plasma membrane"/>
    <property type="evidence" value="ECO:0007669"/>
    <property type="project" value="UniProtKB-SubCell"/>
</dbReference>
<dbReference type="Gene3D" id="1.25.40.20">
    <property type="entry name" value="Ankyrin repeat-containing domain"/>
    <property type="match status" value="2"/>
</dbReference>
<dbReference type="PANTHER" id="PTHR24186:SF49">
    <property type="entry name" value="ANKYRIN REPEAT FAMILY PROTEIN"/>
    <property type="match status" value="1"/>
</dbReference>
<accession>A0A8K0E7J8</accession>
<keyword evidence="3 11" id="KW-0812">Transmembrane</keyword>
<dbReference type="SMART" id="SM00248">
    <property type="entry name" value="ANK"/>
    <property type="match status" value="7"/>
</dbReference>